<gene>
    <name evidence="1" type="ORF">OPT61_g685</name>
</gene>
<dbReference type="Proteomes" id="UP001153331">
    <property type="component" value="Unassembled WGS sequence"/>
</dbReference>
<accession>A0ACC2IT13</accession>
<sequence>MTYEHIAMIPFLLDDLHLTPEEVAERDANPAQWAAQRYALPEHIFKAAAERHGHGSAKVEHPRSSANPTHPSASPLYPTTPRLVPRENAPALPSEARDLREQLPASSQPATSSPVIASPGASGPTSPKGSSPSGSYFSTVLSSPPSPNRMEVASTTAGHRMKNAEQPRSNREVRQPGNSMSSKKRGKMRA</sequence>
<proteinExistence type="predicted"/>
<name>A0ACC2IT13_9PLEO</name>
<evidence type="ECO:0000313" key="1">
    <source>
        <dbReference type="EMBL" id="KAJ8118298.1"/>
    </source>
</evidence>
<organism evidence="1 2">
    <name type="scientific">Boeremia exigua</name>
    <dbReference type="NCBI Taxonomy" id="749465"/>
    <lineage>
        <taxon>Eukaryota</taxon>
        <taxon>Fungi</taxon>
        <taxon>Dikarya</taxon>
        <taxon>Ascomycota</taxon>
        <taxon>Pezizomycotina</taxon>
        <taxon>Dothideomycetes</taxon>
        <taxon>Pleosporomycetidae</taxon>
        <taxon>Pleosporales</taxon>
        <taxon>Pleosporineae</taxon>
        <taxon>Didymellaceae</taxon>
        <taxon>Boeremia</taxon>
    </lineage>
</organism>
<evidence type="ECO:0000313" key="2">
    <source>
        <dbReference type="Proteomes" id="UP001153331"/>
    </source>
</evidence>
<reference evidence="1" key="1">
    <citation type="submission" date="2022-11" db="EMBL/GenBank/DDBJ databases">
        <title>Genome Sequence of Boeremia exigua.</title>
        <authorList>
            <person name="Buettner E."/>
        </authorList>
    </citation>
    <scope>NUCLEOTIDE SEQUENCE</scope>
    <source>
        <strain evidence="1">CU02</strain>
    </source>
</reference>
<protein>
    <submittedName>
        <fullName evidence="1">Uncharacterized protein</fullName>
    </submittedName>
</protein>
<comment type="caution">
    <text evidence="1">The sequence shown here is derived from an EMBL/GenBank/DDBJ whole genome shotgun (WGS) entry which is preliminary data.</text>
</comment>
<keyword evidence="2" id="KW-1185">Reference proteome</keyword>
<dbReference type="EMBL" id="JAPHNI010000023">
    <property type="protein sequence ID" value="KAJ8118298.1"/>
    <property type="molecule type" value="Genomic_DNA"/>
</dbReference>